<protein>
    <submittedName>
        <fullName evidence="10">Putative MFS drug efflux transporter</fullName>
    </submittedName>
</protein>
<keyword evidence="11" id="KW-1185">Reference proteome</keyword>
<dbReference type="InterPro" id="IPR036259">
    <property type="entry name" value="MFS_trans_sf"/>
</dbReference>
<feature type="transmembrane region" description="Helical" evidence="8">
    <location>
        <begin position="226"/>
        <end position="249"/>
    </location>
</feature>
<feature type="transmembrane region" description="Helical" evidence="8">
    <location>
        <begin position="388"/>
        <end position="407"/>
    </location>
</feature>
<keyword evidence="5 8" id="KW-1133">Transmembrane helix</keyword>
<dbReference type="OrthoDB" id="10021397at2759"/>
<feature type="transmembrane region" description="Helical" evidence="8">
    <location>
        <begin position="153"/>
        <end position="178"/>
    </location>
</feature>
<feature type="transmembrane region" description="Helical" evidence="8">
    <location>
        <begin position="27"/>
        <end position="45"/>
    </location>
</feature>
<comment type="subcellular location">
    <subcellularLocation>
        <location evidence="1">Membrane</location>
        <topology evidence="1">Multi-pass membrane protein</topology>
    </subcellularLocation>
</comment>
<dbReference type="PROSITE" id="PS50850">
    <property type="entry name" value="MFS"/>
    <property type="match status" value="1"/>
</dbReference>
<evidence type="ECO:0000256" key="1">
    <source>
        <dbReference type="ARBA" id="ARBA00004141"/>
    </source>
</evidence>
<feature type="domain" description="Major facilitator superfamily (MFS) profile" evidence="9">
    <location>
        <begin position="30"/>
        <end position="505"/>
    </location>
</feature>
<dbReference type="GO" id="GO:0005886">
    <property type="term" value="C:plasma membrane"/>
    <property type="evidence" value="ECO:0007669"/>
    <property type="project" value="TreeGrafter"/>
</dbReference>
<organism evidence="10 11">
    <name type="scientific">Aspergillus ellipticus CBS 707.79</name>
    <dbReference type="NCBI Taxonomy" id="1448320"/>
    <lineage>
        <taxon>Eukaryota</taxon>
        <taxon>Fungi</taxon>
        <taxon>Dikarya</taxon>
        <taxon>Ascomycota</taxon>
        <taxon>Pezizomycotina</taxon>
        <taxon>Eurotiomycetes</taxon>
        <taxon>Eurotiomycetidae</taxon>
        <taxon>Eurotiales</taxon>
        <taxon>Aspergillaceae</taxon>
        <taxon>Aspergillus</taxon>
        <taxon>Aspergillus subgen. Circumdati</taxon>
    </lineage>
</organism>
<dbReference type="GO" id="GO:0022857">
    <property type="term" value="F:transmembrane transporter activity"/>
    <property type="evidence" value="ECO:0007669"/>
    <property type="project" value="InterPro"/>
</dbReference>
<evidence type="ECO:0000313" key="10">
    <source>
        <dbReference type="EMBL" id="PYH94064.1"/>
    </source>
</evidence>
<dbReference type="PANTHER" id="PTHR23501">
    <property type="entry name" value="MAJOR FACILITATOR SUPERFAMILY"/>
    <property type="match status" value="1"/>
</dbReference>
<feature type="transmembrane region" description="Helical" evidence="8">
    <location>
        <begin position="482"/>
        <end position="500"/>
    </location>
</feature>
<evidence type="ECO:0000256" key="7">
    <source>
        <dbReference type="SAM" id="MobiDB-lite"/>
    </source>
</evidence>
<dbReference type="EMBL" id="KZ825880">
    <property type="protein sequence ID" value="PYH94064.1"/>
    <property type="molecule type" value="Genomic_DNA"/>
</dbReference>
<evidence type="ECO:0000256" key="8">
    <source>
        <dbReference type="SAM" id="Phobius"/>
    </source>
</evidence>
<dbReference type="Proteomes" id="UP000247810">
    <property type="component" value="Unassembled WGS sequence"/>
</dbReference>
<gene>
    <name evidence="10" type="ORF">BO71DRAFT_477196</name>
</gene>
<reference evidence="10 11" key="1">
    <citation type="submission" date="2018-02" db="EMBL/GenBank/DDBJ databases">
        <title>The genomes of Aspergillus section Nigri reveals drivers in fungal speciation.</title>
        <authorList>
            <consortium name="DOE Joint Genome Institute"/>
            <person name="Vesth T.C."/>
            <person name="Nybo J."/>
            <person name="Theobald S."/>
            <person name="Brandl J."/>
            <person name="Frisvad J.C."/>
            <person name="Nielsen K.F."/>
            <person name="Lyhne E.K."/>
            <person name="Kogle M.E."/>
            <person name="Kuo A."/>
            <person name="Riley R."/>
            <person name="Clum A."/>
            <person name="Nolan M."/>
            <person name="Lipzen A."/>
            <person name="Salamov A."/>
            <person name="Henrissat B."/>
            <person name="Wiebenga A."/>
            <person name="De vries R.P."/>
            <person name="Grigoriev I.V."/>
            <person name="Mortensen U.H."/>
            <person name="Andersen M.R."/>
            <person name="Baker S.E."/>
        </authorList>
    </citation>
    <scope>NUCLEOTIDE SEQUENCE [LARGE SCALE GENOMIC DNA]</scope>
    <source>
        <strain evidence="10 11">CBS 707.79</strain>
    </source>
</reference>
<dbReference type="InterPro" id="IPR011701">
    <property type="entry name" value="MFS"/>
</dbReference>
<dbReference type="PANTHER" id="PTHR23501:SF12">
    <property type="entry name" value="MAJOR FACILITATOR SUPERFAMILY (MFS) PROFILE DOMAIN-CONTAINING PROTEIN-RELATED"/>
    <property type="match status" value="1"/>
</dbReference>
<dbReference type="Pfam" id="PF07690">
    <property type="entry name" value="MFS_1"/>
    <property type="match status" value="1"/>
</dbReference>
<feature type="transmembrane region" description="Helical" evidence="8">
    <location>
        <begin position="95"/>
        <end position="114"/>
    </location>
</feature>
<keyword evidence="3" id="KW-0813">Transport</keyword>
<evidence type="ECO:0000259" key="9">
    <source>
        <dbReference type="PROSITE" id="PS50850"/>
    </source>
</evidence>
<sequence>MGSAVETGQGLAPNQKPLPRSATGAKWFLLLTAVLSSISFFALDNTIVADVQPKIVDSLGEINKLTWISVGFALGAVVVQLFWGKVFTQMDTKRSLLVAVVLFETGSAVCGAAPTMNALIVGRTLCGVGGVGIYVGAINIISFSTTEAERPGCLGFVGLTWGIGTVLGPIISGAFAGSSATWRWRFYISLCVGGAAAPIYLWLIVPHDPRPGVPVKEKLRILDLPGAVLNAGFLVSGIMAISFGGTVYPWYSSKIIGLFVCSGVLFILFALQQVFLIIPETRLFPREFLRSYEQIILFTLIAASVACAFVPVCFIPLYFQFVFGDSAIAAGVHLLPFACIMVFAVISNGILMGVLGYYMPWYLSGRILVVIGSALMHTVQLDTSVSRIYGYSVILALGTGLFSQASFPVSQAKITGIALSLTISNSVFLNQATAKIARIMPEASLPEIQQAISSAGGPFFSSLSSEQQTAAQKALVSTIGNLYYMLVAAGALTIVLSLFLKREKLFVQKAPEHPEAALSEPDAIREMSSSDAVSEKPAESPK</sequence>
<dbReference type="AlphaFoldDB" id="A0A319DAA5"/>
<dbReference type="Gene3D" id="1.20.1250.20">
    <property type="entry name" value="MFS general substrate transporter like domains"/>
    <property type="match status" value="1"/>
</dbReference>
<feature type="transmembrane region" description="Helical" evidence="8">
    <location>
        <begin position="255"/>
        <end position="275"/>
    </location>
</feature>
<evidence type="ECO:0000256" key="5">
    <source>
        <dbReference type="ARBA" id="ARBA00022989"/>
    </source>
</evidence>
<evidence type="ECO:0000256" key="2">
    <source>
        <dbReference type="ARBA" id="ARBA00007520"/>
    </source>
</evidence>
<evidence type="ECO:0000256" key="6">
    <source>
        <dbReference type="ARBA" id="ARBA00023136"/>
    </source>
</evidence>
<accession>A0A319DAA5</accession>
<dbReference type="SUPFAM" id="SSF103473">
    <property type="entry name" value="MFS general substrate transporter"/>
    <property type="match status" value="1"/>
</dbReference>
<feature type="transmembrane region" description="Helical" evidence="8">
    <location>
        <begin position="120"/>
        <end position="141"/>
    </location>
</feature>
<dbReference type="InterPro" id="IPR020846">
    <property type="entry name" value="MFS_dom"/>
</dbReference>
<proteinExistence type="inferred from homology"/>
<dbReference type="VEuPathDB" id="FungiDB:BO71DRAFT_477196"/>
<feature type="transmembrane region" description="Helical" evidence="8">
    <location>
        <begin position="184"/>
        <end position="205"/>
    </location>
</feature>
<evidence type="ECO:0000256" key="4">
    <source>
        <dbReference type="ARBA" id="ARBA00022692"/>
    </source>
</evidence>
<feature type="transmembrane region" description="Helical" evidence="8">
    <location>
        <begin position="295"/>
        <end position="321"/>
    </location>
</feature>
<comment type="similarity">
    <text evidence="2">Belongs to the major facilitator superfamily. TCR/Tet family.</text>
</comment>
<feature type="compositionally biased region" description="Basic and acidic residues" evidence="7">
    <location>
        <begin position="533"/>
        <end position="542"/>
    </location>
</feature>
<name>A0A319DAA5_9EURO</name>
<evidence type="ECO:0000313" key="11">
    <source>
        <dbReference type="Proteomes" id="UP000247810"/>
    </source>
</evidence>
<keyword evidence="6 8" id="KW-0472">Membrane</keyword>
<keyword evidence="4 8" id="KW-0812">Transmembrane</keyword>
<feature type="region of interest" description="Disordered" evidence="7">
    <location>
        <begin position="511"/>
        <end position="542"/>
    </location>
</feature>
<feature type="transmembrane region" description="Helical" evidence="8">
    <location>
        <begin position="327"/>
        <end position="346"/>
    </location>
</feature>
<evidence type="ECO:0000256" key="3">
    <source>
        <dbReference type="ARBA" id="ARBA00022448"/>
    </source>
</evidence>
<feature type="transmembrane region" description="Helical" evidence="8">
    <location>
        <begin position="65"/>
        <end position="83"/>
    </location>
</feature>